<dbReference type="AlphaFoldDB" id="A0A7W4LJY3"/>
<dbReference type="Proteomes" id="UP000542720">
    <property type="component" value="Unassembled WGS sequence"/>
</dbReference>
<reference evidence="1 2" key="1">
    <citation type="submission" date="2020-08" db="EMBL/GenBank/DDBJ databases">
        <authorList>
            <person name="Kim C.M."/>
        </authorList>
    </citation>
    <scope>NUCLEOTIDE SEQUENCE [LARGE SCALE GENOMIC DNA]</scope>
    <source>
        <strain evidence="1 2">UL070</strain>
    </source>
</reference>
<accession>A0A7W4LJY3</accession>
<organism evidence="1 2">
    <name type="scientific">Aquipseudomonas ullengensis</name>
    <dbReference type="NCBI Taxonomy" id="2759166"/>
    <lineage>
        <taxon>Bacteria</taxon>
        <taxon>Pseudomonadati</taxon>
        <taxon>Pseudomonadota</taxon>
        <taxon>Gammaproteobacteria</taxon>
        <taxon>Pseudomonadales</taxon>
        <taxon>Pseudomonadaceae</taxon>
        <taxon>Aquipseudomonas</taxon>
    </lineage>
</organism>
<evidence type="ECO:0000313" key="1">
    <source>
        <dbReference type="EMBL" id="MBB2494488.1"/>
    </source>
</evidence>
<dbReference type="Pfam" id="PF10734">
    <property type="entry name" value="DUF2523"/>
    <property type="match status" value="1"/>
</dbReference>
<evidence type="ECO:0000313" key="2">
    <source>
        <dbReference type="Proteomes" id="UP000542720"/>
    </source>
</evidence>
<protein>
    <submittedName>
        <fullName evidence="1">DUF2523 domain-containing protein</fullName>
    </submittedName>
</protein>
<comment type="caution">
    <text evidence="1">The sequence shown here is derived from an EMBL/GenBank/DDBJ whole genome shotgun (WGS) entry which is preliminary data.</text>
</comment>
<keyword evidence="2" id="KW-1185">Reference proteome</keyword>
<name>A0A7W4LJY3_9GAMM</name>
<dbReference type="InterPro" id="IPR019670">
    <property type="entry name" value="DUF2523"/>
</dbReference>
<gene>
    <name evidence="1" type="ORF">H3H51_05600</name>
</gene>
<dbReference type="EMBL" id="JACJUD010000002">
    <property type="protein sequence ID" value="MBB2494488.1"/>
    <property type="molecule type" value="Genomic_DNA"/>
</dbReference>
<dbReference type="RefSeq" id="WP_183088065.1">
    <property type="nucleotide sequence ID" value="NZ_JACJUD010000002.1"/>
</dbReference>
<sequence>MDWIAGYLDNFTTFLQWVWDFLANGIYDFIKDGMVLLTKAAMYSWFQIQLFALDVAYETAQSLMSDLGVVEAVRSRWSGLPAEVANTLAFFGVPQALNIIFSALSTRFVLKFVPFFGR</sequence>
<proteinExistence type="predicted"/>